<dbReference type="PANTHER" id="PTHR47683:SF2">
    <property type="entry name" value="RNA-BINDING S4 DOMAIN-CONTAINING PROTEIN"/>
    <property type="match status" value="1"/>
</dbReference>
<dbReference type="GO" id="GO:0160138">
    <property type="term" value="F:23S rRNA pseudouridine(2604) synthase activity"/>
    <property type="evidence" value="ECO:0007669"/>
    <property type="project" value="UniProtKB-EC"/>
</dbReference>
<keyword evidence="13" id="KW-1185">Reference proteome</keyword>
<evidence type="ECO:0000313" key="13">
    <source>
        <dbReference type="Proteomes" id="UP000037507"/>
    </source>
</evidence>
<dbReference type="Gene3D" id="3.30.70.580">
    <property type="entry name" value="Pseudouridine synthase I, catalytic domain, N-terminal subdomain"/>
    <property type="match status" value="1"/>
</dbReference>
<evidence type="ECO:0000256" key="4">
    <source>
        <dbReference type="ARBA" id="ARBA00039989"/>
    </source>
</evidence>
<evidence type="ECO:0000259" key="11">
    <source>
        <dbReference type="SMART" id="SM00363"/>
    </source>
</evidence>
<accession>A0A2T7UCD4</accession>
<dbReference type="Pfam" id="PF01479">
    <property type="entry name" value="S4"/>
    <property type="match status" value="1"/>
</dbReference>
<comment type="catalytic activity">
    <reaction evidence="2">
        <text>uridine(2604) in 23S rRNA = pseudouridine(2604) in 23S rRNA</text>
        <dbReference type="Rhea" id="RHEA:38875"/>
        <dbReference type="Rhea" id="RHEA-COMP:10093"/>
        <dbReference type="Rhea" id="RHEA-COMP:10094"/>
        <dbReference type="ChEBI" id="CHEBI:65314"/>
        <dbReference type="ChEBI" id="CHEBI:65315"/>
        <dbReference type="EC" id="5.4.99.21"/>
    </reaction>
</comment>
<dbReference type="Proteomes" id="UP000037507">
    <property type="component" value="Unassembled WGS sequence"/>
</dbReference>
<dbReference type="AlphaFoldDB" id="A0A2T7UCD4"/>
<evidence type="ECO:0000256" key="5">
    <source>
        <dbReference type="ARBA" id="ARBA00041420"/>
    </source>
</evidence>
<evidence type="ECO:0000256" key="6">
    <source>
        <dbReference type="ARBA" id="ARBA00041697"/>
    </source>
</evidence>
<evidence type="ECO:0000256" key="8">
    <source>
        <dbReference type="ARBA" id="ARBA00042890"/>
    </source>
</evidence>
<sequence length="231" mass="25575">MISSEEGIRLAKRVAAEQNCSRREAEALIVAGGVQVAGKVVTDPARRVRPEQAVQVNRLVSMAALAPMTLVLFKPAHRVANLAWLQDTVGLKAPQPGIWGPERLAKMQMPLPLAKPASGLCIFTDDVGVLRHLEDRRSPMEQEWMATLSGEVPESLIKALNGPGIRASINRQTEQLTVLRIAGKDIDGLDLGRWLDEQCPLQDLRRQRVGRLSLAPLEPGQWRQLEGYERF</sequence>
<dbReference type="STRING" id="1293045.H663_08025"/>
<dbReference type="InterPro" id="IPR050343">
    <property type="entry name" value="RsuA_PseudoU_synthase"/>
</dbReference>
<evidence type="ECO:0000313" key="12">
    <source>
        <dbReference type="EMBL" id="PVE42346.1"/>
    </source>
</evidence>
<protein>
    <recommendedName>
        <fullName evidence="4">Dual-specificity RNA pseudouridine synthase RluF</fullName>
        <ecNumber evidence="3">5.4.99.21</ecNumber>
    </recommendedName>
    <alternativeName>
        <fullName evidence="6">23S rRNA pseudouridine(2604) synthase</fullName>
    </alternativeName>
    <alternativeName>
        <fullName evidence="8">Ribosomal large subunit pseudouridine synthase F</fullName>
    </alternativeName>
    <alternativeName>
        <fullName evidence="7">rRNA pseudouridylate synthase F</fullName>
    </alternativeName>
    <alternativeName>
        <fullName evidence="9">rRNA-uridine isomerase F</fullName>
    </alternativeName>
    <alternativeName>
        <fullName evidence="5">tRNA(Tyr) pseudouridine(35) synthase</fullName>
    </alternativeName>
</protein>
<dbReference type="PROSITE" id="PS50889">
    <property type="entry name" value="S4"/>
    <property type="match status" value="1"/>
</dbReference>
<comment type="catalytic activity">
    <reaction evidence="1">
        <text>uridine(35) in tRNA(Tyr) = pseudouridine(35) in tRNA(Tyr)</text>
        <dbReference type="Rhea" id="RHEA:60556"/>
        <dbReference type="Rhea" id="RHEA-COMP:15607"/>
        <dbReference type="Rhea" id="RHEA-COMP:15608"/>
        <dbReference type="ChEBI" id="CHEBI:65314"/>
        <dbReference type="ChEBI" id="CHEBI:65315"/>
    </reaction>
</comment>
<dbReference type="GO" id="GO:0003723">
    <property type="term" value="F:RNA binding"/>
    <property type="evidence" value="ECO:0007669"/>
    <property type="project" value="UniProtKB-KW"/>
</dbReference>
<keyword evidence="10" id="KW-0694">RNA-binding</keyword>
<dbReference type="PANTHER" id="PTHR47683">
    <property type="entry name" value="PSEUDOURIDINE SYNTHASE FAMILY PROTEIN-RELATED"/>
    <property type="match status" value="1"/>
</dbReference>
<evidence type="ECO:0000256" key="7">
    <source>
        <dbReference type="ARBA" id="ARBA00042843"/>
    </source>
</evidence>
<evidence type="ECO:0000256" key="9">
    <source>
        <dbReference type="ARBA" id="ARBA00043147"/>
    </source>
</evidence>
<evidence type="ECO:0000256" key="3">
    <source>
        <dbReference type="ARBA" id="ARBA00038922"/>
    </source>
</evidence>
<dbReference type="CDD" id="cd00165">
    <property type="entry name" value="S4"/>
    <property type="match status" value="1"/>
</dbReference>
<dbReference type="InterPro" id="IPR020094">
    <property type="entry name" value="TruA/RsuA/RluB/E/F_N"/>
</dbReference>
<evidence type="ECO:0000256" key="2">
    <source>
        <dbReference type="ARBA" id="ARBA00036535"/>
    </source>
</evidence>
<dbReference type="EMBL" id="LFYT02000015">
    <property type="protein sequence ID" value="PVE42346.1"/>
    <property type="molecule type" value="Genomic_DNA"/>
</dbReference>
<dbReference type="InterPro" id="IPR042092">
    <property type="entry name" value="PsdUridine_s_RsuA/RluB/E/F_cat"/>
</dbReference>
<dbReference type="SMART" id="SM00363">
    <property type="entry name" value="S4"/>
    <property type="match status" value="1"/>
</dbReference>
<dbReference type="SUPFAM" id="SSF55174">
    <property type="entry name" value="Alpha-L RNA-binding motif"/>
    <property type="match status" value="1"/>
</dbReference>
<dbReference type="Gene3D" id="3.10.290.10">
    <property type="entry name" value="RNA-binding S4 domain"/>
    <property type="match status" value="1"/>
</dbReference>
<dbReference type="Gene3D" id="3.30.70.1560">
    <property type="entry name" value="Alpha-L RNA-binding motif"/>
    <property type="match status" value="1"/>
</dbReference>
<gene>
    <name evidence="12" type="ORF">H663_012545</name>
</gene>
<dbReference type="InterPro" id="IPR002942">
    <property type="entry name" value="S4_RNA-bd"/>
</dbReference>
<dbReference type="OrthoDB" id="9807213at2"/>
<evidence type="ECO:0000256" key="10">
    <source>
        <dbReference type="PROSITE-ProRule" id="PRU00182"/>
    </source>
</evidence>
<feature type="domain" description="RNA-binding S4" evidence="11">
    <location>
        <begin position="8"/>
        <end position="67"/>
    </location>
</feature>
<evidence type="ECO:0000256" key="1">
    <source>
        <dbReference type="ARBA" id="ARBA00036390"/>
    </source>
</evidence>
<dbReference type="EC" id="5.4.99.21" evidence="3"/>
<name>A0A2T7UCD4_9BURK</name>
<proteinExistence type="predicted"/>
<dbReference type="InterPro" id="IPR036986">
    <property type="entry name" value="S4_RNA-bd_sf"/>
</dbReference>
<dbReference type="RefSeq" id="WP_053171949.1">
    <property type="nucleotide sequence ID" value="NZ_LFYT02000015.1"/>
</dbReference>
<reference evidence="12" key="1">
    <citation type="submission" date="2017-04" db="EMBL/GenBank/DDBJ databases">
        <title>Unexpected and diverse lifestyles within the genus Limnohabitans.</title>
        <authorList>
            <person name="Kasalicky V."/>
            <person name="Mehrshad M."/>
            <person name="Andrei S.-A."/>
            <person name="Salcher M."/>
            <person name="Kratochvilova H."/>
            <person name="Simek K."/>
            <person name="Ghai R."/>
        </authorList>
    </citation>
    <scope>NUCLEOTIDE SEQUENCE [LARGE SCALE GENOMIC DNA]</scope>
    <source>
        <strain evidence="12">II-D5</strain>
    </source>
</reference>
<comment type="caution">
    <text evidence="12">The sequence shown here is derived from an EMBL/GenBank/DDBJ whole genome shotgun (WGS) entry which is preliminary data.</text>
</comment>
<organism evidence="12 13">
    <name type="scientific">Limnohabitans planktonicus II-D5</name>
    <dbReference type="NCBI Taxonomy" id="1293045"/>
    <lineage>
        <taxon>Bacteria</taxon>
        <taxon>Pseudomonadati</taxon>
        <taxon>Pseudomonadota</taxon>
        <taxon>Betaproteobacteria</taxon>
        <taxon>Burkholderiales</taxon>
        <taxon>Comamonadaceae</taxon>
        <taxon>Limnohabitans</taxon>
    </lineage>
</organism>